<dbReference type="EMBL" id="RAYI01000002">
    <property type="protein sequence ID" value="RLT74899.1"/>
    <property type="molecule type" value="Genomic_DNA"/>
</dbReference>
<evidence type="ECO:0000313" key="1">
    <source>
        <dbReference type="EMBL" id="RLT74899.1"/>
    </source>
</evidence>
<gene>
    <name evidence="1" type="ORF">D7V78_02475</name>
</gene>
<reference evidence="1 2" key="1">
    <citation type="submission" date="2018-09" db="EMBL/GenBank/DDBJ databases">
        <title>Murine metabolic-syndrome-specific gut microbial biobank.</title>
        <authorList>
            <person name="Liu C."/>
        </authorList>
    </citation>
    <scope>NUCLEOTIDE SEQUENCE [LARGE SCALE GENOMIC DNA]</scope>
    <source>
        <strain evidence="1 2">8-P5</strain>
    </source>
</reference>
<dbReference type="AlphaFoldDB" id="A0A3L7ZT13"/>
<organism evidence="1 2">
    <name type="scientific">Parabacteroides distasonis</name>
    <dbReference type="NCBI Taxonomy" id="823"/>
    <lineage>
        <taxon>Bacteria</taxon>
        <taxon>Pseudomonadati</taxon>
        <taxon>Bacteroidota</taxon>
        <taxon>Bacteroidia</taxon>
        <taxon>Bacteroidales</taxon>
        <taxon>Tannerellaceae</taxon>
        <taxon>Parabacteroides</taxon>
    </lineage>
</organism>
<name>A0A3L7ZT13_PARDI</name>
<comment type="caution">
    <text evidence="1">The sequence shown here is derived from an EMBL/GenBank/DDBJ whole genome shotgun (WGS) entry which is preliminary data.</text>
</comment>
<evidence type="ECO:0000313" key="2">
    <source>
        <dbReference type="Proteomes" id="UP000278164"/>
    </source>
</evidence>
<proteinExistence type="predicted"/>
<dbReference type="Proteomes" id="UP000278164">
    <property type="component" value="Unassembled WGS sequence"/>
</dbReference>
<sequence length="62" mass="6992">MEPIVKSIDFSIELIQIVVMNKQTGKCTLSPSLQKQFDGWGKDTNQLIILCKKKSKTKAIII</sequence>
<protein>
    <submittedName>
        <fullName evidence="1">Uncharacterized protein</fullName>
    </submittedName>
</protein>
<accession>A0A3L7ZT13</accession>